<dbReference type="InterPro" id="IPR016181">
    <property type="entry name" value="Acyl_CoA_acyltransferase"/>
</dbReference>
<dbReference type="EMBL" id="BJXB01000008">
    <property type="protein sequence ID" value="GEM46452.1"/>
    <property type="molecule type" value="Genomic_DNA"/>
</dbReference>
<gene>
    <name evidence="2" type="ORF">DC3_20870</name>
</gene>
<dbReference type="Pfam" id="PF00583">
    <property type="entry name" value="Acetyltransf_1"/>
    <property type="match status" value="1"/>
</dbReference>
<protein>
    <submittedName>
        <fullName evidence="2">N-acetyltransferase</fullName>
    </submittedName>
</protein>
<dbReference type="RefSeq" id="WP_246130623.1">
    <property type="nucleotide sequence ID" value="NZ_BJXB01000008.1"/>
</dbReference>
<dbReference type="Proteomes" id="UP000321306">
    <property type="component" value="Unassembled WGS sequence"/>
</dbReference>
<feature type="domain" description="N-acetyltransferase" evidence="1">
    <location>
        <begin position="2"/>
        <end position="154"/>
    </location>
</feature>
<reference evidence="2 3" key="1">
    <citation type="submission" date="2019-07" db="EMBL/GenBank/DDBJ databases">
        <title>Whole genome shotgun sequence of Deinococcus cellulosilyticus NBRC 106333.</title>
        <authorList>
            <person name="Hosoyama A."/>
            <person name="Uohara A."/>
            <person name="Ohji S."/>
            <person name="Ichikawa N."/>
        </authorList>
    </citation>
    <scope>NUCLEOTIDE SEQUENCE [LARGE SCALE GENOMIC DNA]</scope>
    <source>
        <strain evidence="2 3">NBRC 106333</strain>
    </source>
</reference>
<keyword evidence="2" id="KW-0808">Transferase</keyword>
<dbReference type="SUPFAM" id="SSF55729">
    <property type="entry name" value="Acyl-CoA N-acyltransferases (Nat)"/>
    <property type="match status" value="1"/>
</dbReference>
<dbReference type="PROSITE" id="PS51186">
    <property type="entry name" value="GNAT"/>
    <property type="match status" value="1"/>
</dbReference>
<dbReference type="InterPro" id="IPR000182">
    <property type="entry name" value="GNAT_dom"/>
</dbReference>
<evidence type="ECO:0000313" key="2">
    <source>
        <dbReference type="EMBL" id="GEM46452.1"/>
    </source>
</evidence>
<accession>A0A511N0Q7</accession>
<dbReference type="AlphaFoldDB" id="A0A511N0Q7"/>
<evidence type="ECO:0000259" key="1">
    <source>
        <dbReference type="PROSITE" id="PS51186"/>
    </source>
</evidence>
<evidence type="ECO:0000313" key="3">
    <source>
        <dbReference type="Proteomes" id="UP000321306"/>
    </source>
</evidence>
<organism evidence="2 3">
    <name type="scientific">Deinococcus cellulosilyticus (strain DSM 18568 / NBRC 106333 / KACC 11606 / 5516J-15)</name>
    <dbReference type="NCBI Taxonomy" id="1223518"/>
    <lineage>
        <taxon>Bacteria</taxon>
        <taxon>Thermotogati</taxon>
        <taxon>Deinococcota</taxon>
        <taxon>Deinococci</taxon>
        <taxon>Deinococcales</taxon>
        <taxon>Deinococcaceae</taxon>
        <taxon>Deinococcus</taxon>
    </lineage>
</organism>
<sequence length="157" mass="18068">MLTFREVTPQDAERVHQLYLASPHYFGLIGTHIPNLTEVEREVYLATLDPRRTLVFLCNGEEELGYLDYKMDYPQAGDVTINLLLLTERNQSKGYGRAAVRTLEAQLKNTNRVKRILASVYGQNPQAVRFWENLGYSFAIDARPIMEWYAKPLEVTA</sequence>
<dbReference type="Gene3D" id="3.40.630.30">
    <property type="match status" value="1"/>
</dbReference>
<name>A0A511N0Q7_DEIC1</name>
<keyword evidence="3" id="KW-1185">Reference proteome</keyword>
<proteinExistence type="predicted"/>
<dbReference type="GO" id="GO:0016747">
    <property type="term" value="F:acyltransferase activity, transferring groups other than amino-acyl groups"/>
    <property type="evidence" value="ECO:0007669"/>
    <property type="project" value="InterPro"/>
</dbReference>
<comment type="caution">
    <text evidence="2">The sequence shown here is derived from an EMBL/GenBank/DDBJ whole genome shotgun (WGS) entry which is preliminary data.</text>
</comment>